<dbReference type="FunFam" id="3.40.50.300:FF:000220">
    <property type="entry name" value="ATP-dependent protease ATPase subunit HslU"/>
    <property type="match status" value="1"/>
</dbReference>
<keyword evidence="3" id="KW-0547">Nucleotide-binding</keyword>
<dbReference type="SUPFAM" id="SSF52540">
    <property type="entry name" value="P-loop containing nucleoside triphosphate hydrolases"/>
    <property type="match status" value="1"/>
</dbReference>
<dbReference type="NCBIfam" id="NF003544">
    <property type="entry name" value="PRK05201.1"/>
    <property type="match status" value="1"/>
</dbReference>
<dbReference type="InterPro" id="IPR004491">
    <property type="entry name" value="HslU"/>
</dbReference>
<dbReference type="Gene3D" id="3.40.50.300">
    <property type="entry name" value="P-loop containing nucleotide triphosphate hydrolases"/>
    <property type="match status" value="2"/>
</dbReference>
<reference evidence="8" key="2">
    <citation type="journal article" date="2021" name="PeerJ">
        <title>Extensive microbial diversity within the chicken gut microbiome revealed by metagenomics and culture.</title>
        <authorList>
            <person name="Gilroy R."/>
            <person name="Ravi A."/>
            <person name="Getino M."/>
            <person name="Pursley I."/>
            <person name="Horton D.L."/>
            <person name="Alikhan N.F."/>
            <person name="Baker D."/>
            <person name="Gharbi K."/>
            <person name="Hall N."/>
            <person name="Watson M."/>
            <person name="Adriaenssens E.M."/>
            <person name="Foster-Nyarko E."/>
            <person name="Jarju S."/>
            <person name="Secka A."/>
            <person name="Antonio M."/>
            <person name="Oren A."/>
            <person name="Chaudhuri R.R."/>
            <person name="La Ragione R."/>
            <person name="Hildebrand F."/>
            <person name="Pallen M.J."/>
        </authorList>
    </citation>
    <scope>NUCLEOTIDE SEQUENCE</scope>
    <source>
        <strain evidence="8">ChiW16-3235</strain>
    </source>
</reference>
<keyword evidence="2" id="KW-0963">Cytoplasm</keyword>
<feature type="domain" description="Clp ATPase C-terminal" evidence="7">
    <location>
        <begin position="326"/>
        <end position="422"/>
    </location>
</feature>
<dbReference type="Gene3D" id="1.10.8.60">
    <property type="match status" value="1"/>
</dbReference>
<keyword evidence="4" id="KW-0067">ATP-binding</keyword>
<dbReference type="InterPro" id="IPR003959">
    <property type="entry name" value="ATPase_AAA_core"/>
</dbReference>
<dbReference type="Proteomes" id="UP000823913">
    <property type="component" value="Unassembled WGS sequence"/>
</dbReference>
<dbReference type="EMBL" id="DVHK01000073">
    <property type="protein sequence ID" value="HIR67016.1"/>
    <property type="molecule type" value="Genomic_DNA"/>
</dbReference>
<reference evidence="8" key="1">
    <citation type="submission" date="2020-10" db="EMBL/GenBank/DDBJ databases">
        <authorList>
            <person name="Gilroy R."/>
        </authorList>
    </citation>
    <scope>NUCLEOTIDE SEQUENCE</scope>
    <source>
        <strain evidence="8">ChiW16-3235</strain>
    </source>
</reference>
<proteinExistence type="inferred from homology"/>
<keyword evidence="5" id="KW-0143">Chaperone</keyword>
<evidence type="ECO:0000313" key="9">
    <source>
        <dbReference type="Proteomes" id="UP000823913"/>
    </source>
</evidence>
<keyword evidence="8" id="KW-0645">Protease</keyword>
<dbReference type="GO" id="GO:0051603">
    <property type="term" value="P:proteolysis involved in protein catabolic process"/>
    <property type="evidence" value="ECO:0007669"/>
    <property type="project" value="TreeGrafter"/>
</dbReference>
<gene>
    <name evidence="8" type="primary">hslU</name>
    <name evidence="8" type="ORF">IAB94_03080</name>
</gene>
<comment type="caution">
    <text evidence="8">The sequence shown here is derived from an EMBL/GenBank/DDBJ whole genome shotgun (WGS) entry which is preliminary data.</text>
</comment>
<evidence type="ECO:0000256" key="2">
    <source>
        <dbReference type="ARBA" id="ARBA00022490"/>
    </source>
</evidence>
<dbReference type="NCBIfam" id="TIGR00390">
    <property type="entry name" value="hslU"/>
    <property type="match status" value="1"/>
</dbReference>
<keyword evidence="8" id="KW-0378">Hydrolase</keyword>
<dbReference type="PANTHER" id="PTHR48102">
    <property type="entry name" value="ATP-DEPENDENT CLP PROTEASE ATP-BINDING SUBUNIT CLPX-LIKE, MITOCHONDRIAL-RELATED"/>
    <property type="match status" value="1"/>
</dbReference>
<dbReference type="SMART" id="SM00382">
    <property type="entry name" value="AAA"/>
    <property type="match status" value="1"/>
</dbReference>
<dbReference type="InterPro" id="IPR050052">
    <property type="entry name" value="ATP-dep_Clp_protease_ClpX"/>
</dbReference>
<dbReference type="Gene3D" id="1.10.8.10">
    <property type="entry name" value="DNA helicase RuvA subunit, C-terminal domain"/>
    <property type="match status" value="1"/>
</dbReference>
<dbReference type="GO" id="GO:0005524">
    <property type="term" value="F:ATP binding"/>
    <property type="evidence" value="ECO:0007669"/>
    <property type="project" value="UniProtKB-KW"/>
</dbReference>
<dbReference type="GO" id="GO:0008233">
    <property type="term" value="F:peptidase activity"/>
    <property type="evidence" value="ECO:0007669"/>
    <property type="project" value="UniProtKB-KW"/>
</dbReference>
<name>A0A9D1E647_9FIRM</name>
<protein>
    <submittedName>
        <fullName evidence="8">ATP-dependent protease ATPase subunit HslU</fullName>
    </submittedName>
</protein>
<dbReference type="InterPro" id="IPR019489">
    <property type="entry name" value="Clp_ATPase_C"/>
</dbReference>
<dbReference type="Pfam" id="PF07728">
    <property type="entry name" value="AAA_5"/>
    <property type="match status" value="1"/>
</dbReference>
<dbReference type="InterPro" id="IPR003593">
    <property type="entry name" value="AAA+_ATPase"/>
</dbReference>
<dbReference type="PANTHER" id="PTHR48102:SF3">
    <property type="entry name" value="ATP-DEPENDENT PROTEASE ATPASE SUBUNIT HSLU"/>
    <property type="match status" value="1"/>
</dbReference>
<sequence>MDLTPKQTVHELNKYIIGQDEAKKAVAIALRNRYRRSQLSPELREEVTPKNIIMKGPTGVGKTEIARRLAKLVKAPFLKVEATKYTEVGYVGRDVESMVRDLAEAAIRLVKEEKTQEVSYKAVAVAERRIAKVLADVKKDERGEFSREVFENNLVDDIHAGKYDSTMIEIEVADNPKPLELSPGQGAAIDLGSVFGSLGMNRKKRRRITVREARNLLMAEEADKLIDNDSVQTEAIRRAENDGIIFIDEIDKIAGGNSGGIDVSREGVQRDILPIVEGCTVMTKYGPVKTDYILFIAAGAFHVSKVEDLIPEFLGRFPVLVELNSLKKEDFVNILTQTHNAITMQYSALLAVDNIDLQFKPDAIERIAEVAEELNNTSEDIGARRLHTVMEYLLEDISFEAGGNDYPLVTVQIDKKYVDAHIEKLMKACGGRKHLKITGFSNME</sequence>
<feature type="domain" description="AAA+ ATPase" evidence="6">
    <location>
        <begin position="48"/>
        <end position="307"/>
    </location>
</feature>
<accession>A0A9D1E647</accession>
<dbReference type="AlphaFoldDB" id="A0A9D1E647"/>
<evidence type="ECO:0000313" key="8">
    <source>
        <dbReference type="EMBL" id="HIR67016.1"/>
    </source>
</evidence>
<dbReference type="InterPro" id="IPR011704">
    <property type="entry name" value="ATPase_dyneun-rel_AAA"/>
</dbReference>
<evidence type="ECO:0000256" key="5">
    <source>
        <dbReference type="ARBA" id="ARBA00023186"/>
    </source>
</evidence>
<dbReference type="GO" id="GO:0016887">
    <property type="term" value="F:ATP hydrolysis activity"/>
    <property type="evidence" value="ECO:0007669"/>
    <property type="project" value="InterPro"/>
</dbReference>
<dbReference type="Pfam" id="PF07724">
    <property type="entry name" value="AAA_2"/>
    <property type="match status" value="1"/>
</dbReference>
<evidence type="ECO:0000259" key="7">
    <source>
        <dbReference type="SMART" id="SM01086"/>
    </source>
</evidence>
<dbReference type="CDD" id="cd19498">
    <property type="entry name" value="RecA-like_HslU"/>
    <property type="match status" value="1"/>
</dbReference>
<organism evidence="8 9">
    <name type="scientific">Candidatus Coproplasma avicola</name>
    <dbReference type="NCBI Taxonomy" id="2840744"/>
    <lineage>
        <taxon>Bacteria</taxon>
        <taxon>Bacillati</taxon>
        <taxon>Bacillota</taxon>
        <taxon>Clostridia</taxon>
        <taxon>Eubacteriales</taxon>
        <taxon>Candidatus Coproplasma</taxon>
    </lineage>
</organism>
<dbReference type="SMART" id="SM01086">
    <property type="entry name" value="ClpB_D2-small"/>
    <property type="match status" value="1"/>
</dbReference>
<evidence type="ECO:0000256" key="4">
    <source>
        <dbReference type="ARBA" id="ARBA00022840"/>
    </source>
</evidence>
<evidence type="ECO:0000259" key="6">
    <source>
        <dbReference type="SMART" id="SM00382"/>
    </source>
</evidence>
<evidence type="ECO:0000256" key="1">
    <source>
        <dbReference type="ARBA" id="ARBA00009771"/>
    </source>
</evidence>
<dbReference type="GO" id="GO:0009376">
    <property type="term" value="C:HslUV protease complex"/>
    <property type="evidence" value="ECO:0007669"/>
    <property type="project" value="InterPro"/>
</dbReference>
<evidence type="ECO:0000256" key="3">
    <source>
        <dbReference type="ARBA" id="ARBA00022741"/>
    </source>
</evidence>
<dbReference type="InterPro" id="IPR027417">
    <property type="entry name" value="P-loop_NTPase"/>
</dbReference>
<comment type="similarity">
    <text evidence="1">Belongs to the ClpX chaperone family. HslU subfamily.</text>
</comment>